<gene>
    <name evidence="8" type="ORF">HJG44_06035</name>
</gene>
<evidence type="ECO:0000256" key="5">
    <source>
        <dbReference type="ARBA" id="ARBA00023136"/>
    </source>
</evidence>
<feature type="transmembrane region" description="Helical" evidence="6">
    <location>
        <begin position="254"/>
        <end position="271"/>
    </location>
</feature>
<feature type="transmembrane region" description="Helical" evidence="6">
    <location>
        <begin position="317"/>
        <end position="337"/>
    </location>
</feature>
<feature type="transmembrane region" description="Helical" evidence="6">
    <location>
        <begin position="181"/>
        <end position="204"/>
    </location>
</feature>
<evidence type="ECO:0000256" key="6">
    <source>
        <dbReference type="SAM" id="Phobius"/>
    </source>
</evidence>
<dbReference type="InterPro" id="IPR011701">
    <property type="entry name" value="MFS"/>
</dbReference>
<feature type="transmembrane region" description="Helical" evidence="6">
    <location>
        <begin position="77"/>
        <end position="98"/>
    </location>
</feature>
<keyword evidence="2" id="KW-1003">Cell membrane</keyword>
<feature type="transmembrane region" description="Helical" evidence="6">
    <location>
        <begin position="110"/>
        <end position="135"/>
    </location>
</feature>
<name>A0A849IDG6_9HYPH</name>
<keyword evidence="4 6" id="KW-1133">Transmembrane helix</keyword>
<dbReference type="AlphaFoldDB" id="A0A849IDG6"/>
<comment type="subcellular location">
    <subcellularLocation>
        <location evidence="1">Cell membrane</location>
        <topology evidence="1">Multi-pass membrane protein</topology>
    </subcellularLocation>
</comment>
<keyword evidence="5 6" id="KW-0472">Membrane</keyword>
<comment type="caution">
    <text evidence="8">The sequence shown here is derived from an EMBL/GenBank/DDBJ whole genome shotgun (WGS) entry which is preliminary data.</text>
</comment>
<dbReference type="EMBL" id="JABEPP010000002">
    <property type="protein sequence ID" value="NNM71953.1"/>
    <property type="molecule type" value="Genomic_DNA"/>
</dbReference>
<proteinExistence type="predicted"/>
<dbReference type="Gene3D" id="1.20.1250.20">
    <property type="entry name" value="MFS general substrate transporter like domains"/>
    <property type="match status" value="1"/>
</dbReference>
<evidence type="ECO:0000313" key="8">
    <source>
        <dbReference type="EMBL" id="NNM71953.1"/>
    </source>
</evidence>
<dbReference type="Pfam" id="PF07690">
    <property type="entry name" value="MFS_1"/>
    <property type="match status" value="1"/>
</dbReference>
<feature type="transmembrane region" description="Helical" evidence="6">
    <location>
        <begin position="52"/>
        <end position="71"/>
    </location>
</feature>
<evidence type="ECO:0000256" key="4">
    <source>
        <dbReference type="ARBA" id="ARBA00022989"/>
    </source>
</evidence>
<dbReference type="GO" id="GO:0005886">
    <property type="term" value="C:plasma membrane"/>
    <property type="evidence" value="ECO:0007669"/>
    <property type="project" value="UniProtKB-SubCell"/>
</dbReference>
<keyword evidence="9" id="KW-1185">Reference proteome</keyword>
<evidence type="ECO:0000256" key="3">
    <source>
        <dbReference type="ARBA" id="ARBA00022692"/>
    </source>
</evidence>
<organism evidence="8 9">
    <name type="scientific">Enterovirga aerilata</name>
    <dbReference type="NCBI Taxonomy" id="2730920"/>
    <lineage>
        <taxon>Bacteria</taxon>
        <taxon>Pseudomonadati</taxon>
        <taxon>Pseudomonadota</taxon>
        <taxon>Alphaproteobacteria</taxon>
        <taxon>Hyphomicrobiales</taxon>
        <taxon>Methylobacteriaceae</taxon>
        <taxon>Enterovirga</taxon>
    </lineage>
</organism>
<evidence type="ECO:0000256" key="1">
    <source>
        <dbReference type="ARBA" id="ARBA00004651"/>
    </source>
</evidence>
<dbReference type="PANTHER" id="PTHR43124">
    <property type="entry name" value="PURINE EFFLUX PUMP PBUE"/>
    <property type="match status" value="1"/>
</dbReference>
<feature type="transmembrane region" description="Helical" evidence="6">
    <location>
        <begin position="277"/>
        <end position="296"/>
    </location>
</feature>
<feature type="transmembrane region" description="Helical" evidence="6">
    <location>
        <begin position="343"/>
        <end position="362"/>
    </location>
</feature>
<evidence type="ECO:0000256" key="2">
    <source>
        <dbReference type="ARBA" id="ARBA00022475"/>
    </source>
</evidence>
<dbReference type="InterPro" id="IPR036259">
    <property type="entry name" value="MFS_trans_sf"/>
</dbReference>
<dbReference type="PANTHER" id="PTHR43124:SF3">
    <property type="entry name" value="CHLORAMPHENICOL EFFLUX PUMP RV0191"/>
    <property type="match status" value="1"/>
</dbReference>
<evidence type="ECO:0000313" key="9">
    <source>
        <dbReference type="Proteomes" id="UP000564885"/>
    </source>
</evidence>
<dbReference type="SUPFAM" id="SSF103473">
    <property type="entry name" value="MFS general substrate transporter"/>
    <property type="match status" value="1"/>
</dbReference>
<dbReference type="GO" id="GO:0022857">
    <property type="term" value="F:transmembrane transporter activity"/>
    <property type="evidence" value="ECO:0007669"/>
    <property type="project" value="InterPro"/>
</dbReference>
<dbReference type="PROSITE" id="PS50850">
    <property type="entry name" value="MFS"/>
    <property type="match status" value="1"/>
</dbReference>
<feature type="transmembrane region" description="Helical" evidence="6">
    <location>
        <begin position="141"/>
        <end position="160"/>
    </location>
</feature>
<sequence length="368" mass="37713">MRFVDPMVGEISRDLARPAHDVALLASAFALPYALVQPILGPVGDALGKERIIKICLLVLAVSLGLASLMPDLDTLLALRILSGAAGGGIIPLVLAAIGDRVPMAERQVAISRFLLFSISGQLLGGSLSGVLTAAIGWRGVFALAGFLGAAATVAAFVGLRHARPASGTFSVRVAVRRYGAILAMPRARALFAFVFVEGGIIFGVQPYLAPLLDERGLGGAPEAGIMIACFAAGGMLYTLSVRALLRVLGVRRMLMTAGAFGAGPFLVIAAGPGWPLQAAAMLLLGVGFYMLHNSYQTQVTELTAEARASAVSLHAFSYFTGQAIGAPVIGAGLVAAGVMPTLAAAACGVLALGIVSAAVLFPRQRAL</sequence>
<feature type="domain" description="Major facilitator superfamily (MFS) profile" evidence="7">
    <location>
        <begin position="1"/>
        <end position="366"/>
    </location>
</feature>
<keyword evidence="3 6" id="KW-0812">Transmembrane</keyword>
<dbReference type="InterPro" id="IPR050189">
    <property type="entry name" value="MFS_Efflux_Transporters"/>
</dbReference>
<dbReference type="InterPro" id="IPR020846">
    <property type="entry name" value="MFS_dom"/>
</dbReference>
<accession>A0A849IDG6</accession>
<reference evidence="8 9" key="1">
    <citation type="submission" date="2020-04" db="EMBL/GenBank/DDBJ databases">
        <title>Enterovirga sp. isolate from soil.</title>
        <authorList>
            <person name="Chea S."/>
            <person name="Kim D.-U."/>
        </authorList>
    </citation>
    <scope>NUCLEOTIDE SEQUENCE [LARGE SCALE GENOMIC DNA]</scope>
    <source>
        <strain evidence="8 9">DB1703</strain>
    </source>
</reference>
<evidence type="ECO:0000259" key="7">
    <source>
        <dbReference type="PROSITE" id="PS50850"/>
    </source>
</evidence>
<feature type="transmembrane region" description="Helical" evidence="6">
    <location>
        <begin position="224"/>
        <end position="242"/>
    </location>
</feature>
<dbReference type="Proteomes" id="UP000564885">
    <property type="component" value="Unassembled WGS sequence"/>
</dbReference>
<protein>
    <submittedName>
        <fullName evidence="8">MFS transporter</fullName>
    </submittedName>
</protein>
<feature type="transmembrane region" description="Helical" evidence="6">
    <location>
        <begin position="22"/>
        <end position="40"/>
    </location>
</feature>